<dbReference type="STRING" id="35608.A0A2U1NM69"/>
<reference evidence="1 2" key="1">
    <citation type="journal article" date="2018" name="Mol. Plant">
        <title>The genome of Artemisia annua provides insight into the evolution of Asteraceae family and artemisinin biosynthesis.</title>
        <authorList>
            <person name="Shen Q."/>
            <person name="Zhang L."/>
            <person name="Liao Z."/>
            <person name="Wang S."/>
            <person name="Yan T."/>
            <person name="Shi P."/>
            <person name="Liu M."/>
            <person name="Fu X."/>
            <person name="Pan Q."/>
            <person name="Wang Y."/>
            <person name="Lv Z."/>
            <person name="Lu X."/>
            <person name="Zhang F."/>
            <person name="Jiang W."/>
            <person name="Ma Y."/>
            <person name="Chen M."/>
            <person name="Hao X."/>
            <person name="Li L."/>
            <person name="Tang Y."/>
            <person name="Lv G."/>
            <person name="Zhou Y."/>
            <person name="Sun X."/>
            <person name="Brodelius P.E."/>
            <person name="Rose J.K.C."/>
            <person name="Tang K."/>
        </authorList>
    </citation>
    <scope>NUCLEOTIDE SEQUENCE [LARGE SCALE GENOMIC DNA]</scope>
    <source>
        <strain evidence="2">cv. Huhao1</strain>
        <tissue evidence="1">Leaf</tissue>
    </source>
</reference>
<accession>A0A2U1NM69</accession>
<proteinExistence type="predicted"/>
<name>A0A2U1NM69_ARTAN</name>
<dbReference type="OrthoDB" id="767438at2759"/>
<organism evidence="1 2">
    <name type="scientific">Artemisia annua</name>
    <name type="common">Sweet wormwood</name>
    <dbReference type="NCBI Taxonomy" id="35608"/>
    <lineage>
        <taxon>Eukaryota</taxon>
        <taxon>Viridiplantae</taxon>
        <taxon>Streptophyta</taxon>
        <taxon>Embryophyta</taxon>
        <taxon>Tracheophyta</taxon>
        <taxon>Spermatophyta</taxon>
        <taxon>Magnoliopsida</taxon>
        <taxon>eudicotyledons</taxon>
        <taxon>Gunneridae</taxon>
        <taxon>Pentapetalae</taxon>
        <taxon>asterids</taxon>
        <taxon>campanulids</taxon>
        <taxon>Asterales</taxon>
        <taxon>Asteraceae</taxon>
        <taxon>Asteroideae</taxon>
        <taxon>Anthemideae</taxon>
        <taxon>Artemisiinae</taxon>
        <taxon>Artemisia</taxon>
    </lineage>
</organism>
<sequence>MQLCMSRMTSTKMKIVESSETVSLSDGLDVEVKLEDGLLSSPLVRQIDELDDDVRYKRTSTLKITEHRLTFGSPQERQNGKIVPEDLDYGPKLLQNADSRLPDASLYYQGTLQCSWKDGFPHYTFTAEKRKVYITSNLIKVEPCSDKNVDYVYVFHSRAKKSTLLGEMSVSTSSELCPHGTQMTETKFVLCANGDSIGGYSHTSDHTQEKKKGLSKMAKIFKCNSYKQRISAMQENGVRISSSNVEFAAIIMKDCIRESQEDVAVGGWGLKFLRKDGDCESCKESTGINVIVPAGFHGGPRIGNDGDPSSLVERWKSGGSCDCGGWDLGCPLTVLHAPLNCNDGFEESVSFDLFVQGGKQSGPVLKMVDVNDGAYDLRYKSVLSPLQALSIAVAAIHIRSPILRPMKHDNLLAP</sequence>
<dbReference type="Pfam" id="PF12043">
    <property type="entry name" value="DUF3527"/>
    <property type="match status" value="2"/>
</dbReference>
<protein>
    <submittedName>
        <fullName evidence="1">Uncharacterized protein</fullName>
    </submittedName>
</protein>
<dbReference type="InterPro" id="IPR021916">
    <property type="entry name" value="DUF3527"/>
</dbReference>
<evidence type="ECO:0000313" key="2">
    <source>
        <dbReference type="Proteomes" id="UP000245207"/>
    </source>
</evidence>
<dbReference type="EMBL" id="PKPP01002545">
    <property type="protein sequence ID" value="PWA74571.1"/>
    <property type="molecule type" value="Genomic_DNA"/>
</dbReference>
<keyword evidence="2" id="KW-1185">Reference proteome</keyword>
<dbReference type="PANTHER" id="PTHR31390">
    <property type="entry name" value="EXPRESSED PROTEIN"/>
    <property type="match status" value="1"/>
</dbReference>
<comment type="caution">
    <text evidence="1">The sequence shown here is derived from an EMBL/GenBank/DDBJ whole genome shotgun (WGS) entry which is preliminary data.</text>
</comment>
<dbReference type="AlphaFoldDB" id="A0A2U1NM69"/>
<evidence type="ECO:0000313" key="1">
    <source>
        <dbReference type="EMBL" id="PWA74571.1"/>
    </source>
</evidence>
<dbReference type="PANTHER" id="PTHR31390:SF2">
    <property type="entry name" value="EXPRESSED PROTEIN"/>
    <property type="match status" value="1"/>
</dbReference>
<gene>
    <name evidence="1" type="ORF">CTI12_AA251610</name>
</gene>
<dbReference type="Proteomes" id="UP000245207">
    <property type="component" value="Unassembled WGS sequence"/>
</dbReference>